<dbReference type="CDD" id="cd00303">
    <property type="entry name" value="retropepsin_like"/>
    <property type="match status" value="1"/>
</dbReference>
<keyword evidence="3" id="KW-1185">Reference proteome</keyword>
<evidence type="ECO:0000313" key="2">
    <source>
        <dbReference type="EMBL" id="KAG7532896.1"/>
    </source>
</evidence>
<dbReference type="AlphaFoldDB" id="A0A8T1XEE6"/>
<sequence>MVEKLGLKVEKHLRPYKLQWLNETREMSVNRQVKVPLSIGKYEDEILCDILPMDASHILLGRPWQTDRKVTHEGFTNRQIFDFKGGKSILVPMTPHEEKTDLRSNPFQLGEDDVIMPSLGHGTKGQFKDILDHHVEDMLDHQVEDVIEYGAAPRGYSITHEVKEPGDEELGAEKDVALHATTGSMTRKMTFWSRIANYFAASPTLVGMPKREFDHCKQRWRKINDQVCKFVGSLAAAISQKSSGQNENDEWCAASSPAQNDKSKRRKVGDRAEAAGQSSSSQTTSHGDEAMARPPGVRTSMYQSYGGRRCLMSLPKQFWSRDLSVVANSSSSTSTALGIQSSSSAPPQENKRGSKWSQLLLFLPGAITFSLGSWQIVRREEKFKTLKYQ</sequence>
<comment type="caution">
    <text evidence="2">The sequence shown here is derived from an EMBL/GenBank/DDBJ whole genome shotgun (WGS) entry which is preliminary data.</text>
</comment>
<evidence type="ECO:0000313" key="3">
    <source>
        <dbReference type="Proteomes" id="UP000694240"/>
    </source>
</evidence>
<dbReference type="EMBL" id="JAEFBK010000013">
    <property type="protein sequence ID" value="KAG7532896.1"/>
    <property type="molecule type" value="Genomic_DNA"/>
</dbReference>
<dbReference type="InterPro" id="IPR002994">
    <property type="entry name" value="Surf1/Shy1"/>
</dbReference>
<gene>
    <name evidence="2" type="ORF">ISN45_Aa08g005400</name>
</gene>
<proteinExistence type="predicted"/>
<dbReference type="GO" id="GO:0016020">
    <property type="term" value="C:membrane"/>
    <property type="evidence" value="ECO:0007669"/>
    <property type="project" value="InterPro"/>
</dbReference>
<evidence type="ECO:0000256" key="1">
    <source>
        <dbReference type="SAM" id="MobiDB-lite"/>
    </source>
</evidence>
<dbReference type="PROSITE" id="PS50895">
    <property type="entry name" value="SURF1"/>
    <property type="match status" value="1"/>
</dbReference>
<dbReference type="PANTHER" id="PTHR35046">
    <property type="entry name" value="ZINC KNUCKLE (CCHC-TYPE) FAMILY PROTEIN"/>
    <property type="match status" value="1"/>
</dbReference>
<dbReference type="PANTHER" id="PTHR35046:SF9">
    <property type="entry name" value="RNA-DIRECTED DNA POLYMERASE"/>
    <property type="match status" value="1"/>
</dbReference>
<dbReference type="Proteomes" id="UP000694240">
    <property type="component" value="Chromosome 13"/>
</dbReference>
<feature type="region of interest" description="Disordered" evidence="1">
    <location>
        <begin position="245"/>
        <end position="299"/>
    </location>
</feature>
<reference evidence="2 3" key="1">
    <citation type="submission" date="2020-12" db="EMBL/GenBank/DDBJ databases">
        <title>Concerted genomic and epigenomic changes stabilize Arabidopsis allopolyploids.</title>
        <authorList>
            <person name="Chen Z."/>
        </authorList>
    </citation>
    <scope>NUCLEOTIDE SEQUENCE [LARGE SCALE GENOMIC DNA]</scope>
    <source>
        <strain evidence="2">Allo738</strain>
        <tissue evidence="2">Leaf</tissue>
    </source>
</reference>
<name>A0A8T1XEE6_9BRAS</name>
<protein>
    <submittedName>
        <fullName evidence="2">Surfeit locus 1/Shy1</fullName>
    </submittedName>
</protein>
<organism evidence="2 3">
    <name type="scientific">Arabidopsis thaliana x Arabidopsis arenosa</name>
    <dbReference type="NCBI Taxonomy" id="1240361"/>
    <lineage>
        <taxon>Eukaryota</taxon>
        <taxon>Viridiplantae</taxon>
        <taxon>Streptophyta</taxon>
        <taxon>Embryophyta</taxon>
        <taxon>Tracheophyta</taxon>
        <taxon>Spermatophyta</taxon>
        <taxon>Magnoliopsida</taxon>
        <taxon>eudicotyledons</taxon>
        <taxon>Gunneridae</taxon>
        <taxon>Pentapetalae</taxon>
        <taxon>rosids</taxon>
        <taxon>malvids</taxon>
        <taxon>Brassicales</taxon>
        <taxon>Brassicaceae</taxon>
        <taxon>Camelineae</taxon>
        <taxon>Arabidopsis</taxon>
    </lineage>
</organism>
<accession>A0A8T1XEE6</accession>